<evidence type="ECO:0000313" key="3">
    <source>
        <dbReference type="Proteomes" id="UP000322791"/>
    </source>
</evidence>
<keyword evidence="3" id="KW-1185">Reference proteome</keyword>
<dbReference type="Pfam" id="PF13585">
    <property type="entry name" value="CHU_C"/>
    <property type="match status" value="1"/>
</dbReference>
<dbReference type="SUPFAM" id="SSF49299">
    <property type="entry name" value="PKD domain"/>
    <property type="match status" value="1"/>
</dbReference>
<proteinExistence type="predicted"/>
<accession>A0A5D6VDZ3</accession>
<dbReference type="Pfam" id="PF25778">
    <property type="entry name" value="DUF7948"/>
    <property type="match status" value="1"/>
</dbReference>
<protein>
    <submittedName>
        <fullName evidence="2">PKD domain-containing protein</fullName>
    </submittedName>
</protein>
<dbReference type="InterPro" id="IPR013783">
    <property type="entry name" value="Ig-like_fold"/>
</dbReference>
<name>A0A5D6VDZ3_9BACT</name>
<evidence type="ECO:0000313" key="2">
    <source>
        <dbReference type="EMBL" id="TYZ13412.1"/>
    </source>
</evidence>
<dbReference type="PROSITE" id="PS50093">
    <property type="entry name" value="PKD"/>
    <property type="match status" value="1"/>
</dbReference>
<dbReference type="AlphaFoldDB" id="A0A5D6VDZ3"/>
<dbReference type="PANTHER" id="PTHR35580">
    <property type="entry name" value="CELL SURFACE GLYCOPROTEIN (S-LAYER PROTEIN)-LIKE PROTEIN"/>
    <property type="match status" value="1"/>
</dbReference>
<dbReference type="PANTHER" id="PTHR35580:SF1">
    <property type="entry name" value="PHYTASE-LIKE DOMAIN-CONTAINING PROTEIN"/>
    <property type="match status" value="1"/>
</dbReference>
<feature type="domain" description="PKD" evidence="1">
    <location>
        <begin position="1063"/>
        <end position="1095"/>
    </location>
</feature>
<dbReference type="EMBL" id="VTHL01000002">
    <property type="protein sequence ID" value="TYZ13412.1"/>
    <property type="molecule type" value="Genomic_DNA"/>
</dbReference>
<dbReference type="InterPro" id="IPR022409">
    <property type="entry name" value="PKD/Chitinase_dom"/>
</dbReference>
<gene>
    <name evidence="2" type="ORF">FY528_03095</name>
</gene>
<dbReference type="Proteomes" id="UP000322791">
    <property type="component" value="Unassembled WGS sequence"/>
</dbReference>
<organism evidence="2 3">
    <name type="scientific">Hymenobacter lutimineralis</name>
    <dbReference type="NCBI Taxonomy" id="2606448"/>
    <lineage>
        <taxon>Bacteria</taxon>
        <taxon>Pseudomonadati</taxon>
        <taxon>Bacteroidota</taxon>
        <taxon>Cytophagia</taxon>
        <taxon>Cytophagales</taxon>
        <taxon>Hymenobacteraceae</taxon>
        <taxon>Hymenobacter</taxon>
    </lineage>
</organism>
<dbReference type="InterPro" id="IPR035986">
    <property type="entry name" value="PKD_dom_sf"/>
</dbReference>
<reference evidence="2 3" key="1">
    <citation type="submission" date="2019-08" db="EMBL/GenBank/DDBJ databases">
        <authorList>
            <person name="Seo M.-J."/>
        </authorList>
    </citation>
    <scope>NUCLEOTIDE SEQUENCE [LARGE SCALE GENOMIC DNA]</scope>
    <source>
        <strain evidence="2 3">KIGAM108</strain>
    </source>
</reference>
<dbReference type="SMART" id="SM00089">
    <property type="entry name" value="PKD"/>
    <property type="match status" value="1"/>
</dbReference>
<evidence type="ECO:0000259" key="1">
    <source>
        <dbReference type="PROSITE" id="PS50093"/>
    </source>
</evidence>
<dbReference type="Gene3D" id="2.60.40.10">
    <property type="entry name" value="Immunoglobulins"/>
    <property type="match status" value="1"/>
</dbReference>
<dbReference type="InterPro" id="IPR000601">
    <property type="entry name" value="PKD_dom"/>
</dbReference>
<comment type="caution">
    <text evidence="2">The sequence shown here is derived from an EMBL/GenBank/DDBJ whole genome shotgun (WGS) entry which is preliminary data.</text>
</comment>
<dbReference type="InterPro" id="IPR052918">
    <property type="entry name" value="Motility_Chemotaxis_Reg"/>
</dbReference>
<dbReference type="Pfam" id="PF06739">
    <property type="entry name" value="SBBP"/>
    <property type="match status" value="1"/>
</dbReference>
<dbReference type="InterPro" id="IPR010620">
    <property type="entry name" value="SBBP_repeat"/>
</dbReference>
<dbReference type="Pfam" id="PF18911">
    <property type="entry name" value="PKD_4"/>
    <property type="match status" value="1"/>
</dbReference>
<sequence length="1193" mass="128397">MRAQNTISRGFRRAMPPIGALRYLSVLLSFTFCQLMKRFYRWLLVLGTLTTFGSVTRGASPAPEKSLEFIENRGQWPKAVRYAASLPAGRLFLRPTGFTYSLFSAEDLARHSHQQASTTPAQAAGLRGHAYTVSFEGSNPAPQVAGAVPTAERRNYFNGSDARQWATNVRSFRQVQYQQLYPKTDMQLYENARGQLEYDFLVQPGGRPEAIRLRYQGTNTLRLQEGNLVVGTSVGSVTELAPRAWQDIKGTRVPVPCRYTLRGQTVAFEFPQGYRKEVALTIDPTVVFSSYTGSSADNWGNTATYDEEGHLYSGGVVFNPGYPVSAGAFSTSFGGVIDIGIIKYDTRVSGPAARLYATYLGGENTETPHSLVVNAKGELLVFGSTSSKQFPTTRGAFSRTLQPGRSYSVFQDYTYANGSDLFVATLSPEGSSLVASTLIGGSGQDGLNIDTYTRAENYLARNYGDTFRGDITTDEEGNVYVASCTNSTDFPVRNGLNRGYGGALLDGVVMKFSPTLNQLYWASYLGSSGADAAYSIQLASDGSIYVAGGTTGTNFPITAGALQPAPAGNTDGFIAHLSADGTSLLQATYRGTSQYDQVYFLQLDAADNVYVLGQSFGNFPITPGLYDNRRRRGGQFIQKLDPQLSSLTYATVFGSGRGGIDLSLTAFLVDECERIYACGWGGSVNSGYTNGTTEDLVVTSNAVQPRTDGSDFYIVQFGAGARAIEYATYFGENGGRDHVDGGTSRFDKRGVVYHAVCGGCRGSSQFPIPPGANTYSTRNNSSNCNNAAFKIDFELRIANPGPAQAVCADGSPIPLTGSPGGGSWSGPGVSKNADGSYIFTPSPDLVGEQRLVYSVASTGTCFTKGTLRMTVRPVLPVDFTLAPQQCSNAGKITLTATPVGGTFSGPGVQGNVFDPAVAGPGTHTIRYILPSDQCGQASQQIVILPPPSVNAGRDTALCSFQNTPYQLLGASPAGGVWSGTGVTPEGMFTPPAATTKAQRLTLTYTYTAANGCPESDDRFVVMAPLNTNLEPLPVPECPAYPGKTGLAPFTIRFSSPAQYANEYDWDFGDGTPHGTTADVEHTYTQAGTYTVAMSAYYNSSCQVQTRYLQIVVADPLVPNIITPNGDEFNETFVQHYTCLPVNLKVFSRWGQEVYSTNNYQNDWNGGQLPGGVYYFLLRDTDGRQYKGWLDIHR</sequence>
<dbReference type="InterPro" id="IPR057708">
    <property type="entry name" value="DUF7948"/>
</dbReference>
<dbReference type="CDD" id="cd00146">
    <property type="entry name" value="PKD"/>
    <property type="match status" value="1"/>
</dbReference>